<dbReference type="Pfam" id="PF00550">
    <property type="entry name" value="PP-binding"/>
    <property type="match status" value="2"/>
</dbReference>
<dbReference type="InterPro" id="IPR006162">
    <property type="entry name" value="Ppantetheine_attach_site"/>
</dbReference>
<evidence type="ECO:0000256" key="5">
    <source>
        <dbReference type="PROSITE-ProRule" id="PRU01363"/>
    </source>
</evidence>
<dbReference type="SUPFAM" id="SSF47336">
    <property type="entry name" value="ACP-like"/>
    <property type="match status" value="2"/>
</dbReference>
<dbReference type="SUPFAM" id="SSF52151">
    <property type="entry name" value="FabD/lysophospholipase-like"/>
    <property type="match status" value="1"/>
</dbReference>
<dbReference type="Gene3D" id="3.40.47.10">
    <property type="match status" value="1"/>
</dbReference>
<dbReference type="EMBL" id="MU853785">
    <property type="protein sequence ID" value="KAK3941232.1"/>
    <property type="molecule type" value="Genomic_DNA"/>
</dbReference>
<protein>
    <recommendedName>
        <fullName evidence="12">Polyketide synthase</fullName>
    </recommendedName>
</protein>
<reference evidence="11" key="1">
    <citation type="journal article" date="2023" name="Mol. Phylogenet. Evol.">
        <title>Genome-scale phylogeny and comparative genomics of the fungal order Sordariales.</title>
        <authorList>
            <person name="Hensen N."/>
            <person name="Bonometti L."/>
            <person name="Westerberg I."/>
            <person name="Brannstrom I.O."/>
            <person name="Guillou S."/>
            <person name="Cros-Aarteil S."/>
            <person name="Calhoun S."/>
            <person name="Haridas S."/>
            <person name="Kuo A."/>
            <person name="Mondo S."/>
            <person name="Pangilinan J."/>
            <person name="Riley R."/>
            <person name="LaButti K."/>
            <person name="Andreopoulos B."/>
            <person name="Lipzen A."/>
            <person name="Chen C."/>
            <person name="Yan M."/>
            <person name="Daum C."/>
            <person name="Ng V."/>
            <person name="Clum A."/>
            <person name="Steindorff A."/>
            <person name="Ohm R.A."/>
            <person name="Martin F."/>
            <person name="Silar P."/>
            <person name="Natvig D.O."/>
            <person name="Lalanne C."/>
            <person name="Gautier V."/>
            <person name="Ament-Velasquez S.L."/>
            <person name="Kruys A."/>
            <person name="Hutchinson M.I."/>
            <person name="Powell A.J."/>
            <person name="Barry K."/>
            <person name="Miller A.N."/>
            <person name="Grigoriev I.V."/>
            <person name="Debuchy R."/>
            <person name="Gladieux P."/>
            <person name="Hiltunen Thoren M."/>
            <person name="Johannesson H."/>
        </authorList>
    </citation>
    <scope>NUCLEOTIDE SEQUENCE [LARGE SCALE GENOMIC DNA]</scope>
    <source>
        <strain evidence="11">CBS 340.73</strain>
    </source>
</reference>
<dbReference type="GO" id="GO:0006633">
    <property type="term" value="P:fatty acid biosynthetic process"/>
    <property type="evidence" value="ECO:0007669"/>
    <property type="project" value="InterPro"/>
</dbReference>
<dbReference type="PROSITE" id="PS00012">
    <property type="entry name" value="PHOSPHOPANTETHEINE"/>
    <property type="match status" value="1"/>
</dbReference>
<dbReference type="Gene3D" id="3.10.129.110">
    <property type="entry name" value="Polyketide synthase dehydratase"/>
    <property type="match status" value="1"/>
</dbReference>
<dbReference type="InterPro" id="IPR016036">
    <property type="entry name" value="Malonyl_transacylase_ACP-bd"/>
</dbReference>
<dbReference type="PROSITE" id="PS52004">
    <property type="entry name" value="KS3_2"/>
    <property type="match status" value="1"/>
</dbReference>
<gene>
    <name evidence="10" type="ORF">QBC46DRAFT_383138</name>
</gene>
<dbReference type="InterPro" id="IPR014031">
    <property type="entry name" value="Ketoacyl_synth_C"/>
</dbReference>
<dbReference type="SMART" id="SM01294">
    <property type="entry name" value="PKS_PP_betabranch"/>
    <property type="match status" value="1"/>
</dbReference>
<dbReference type="Gene3D" id="3.30.70.3290">
    <property type="match status" value="1"/>
</dbReference>
<feature type="domain" description="Carrier" evidence="7">
    <location>
        <begin position="1656"/>
        <end position="1737"/>
    </location>
</feature>
<dbReference type="InterPro" id="IPR050091">
    <property type="entry name" value="PKS_NRPS_Biosynth_Enz"/>
</dbReference>
<dbReference type="NCBIfam" id="TIGR04532">
    <property type="entry name" value="PT_fungal_PKS"/>
    <property type="match status" value="1"/>
</dbReference>
<dbReference type="InterPro" id="IPR020841">
    <property type="entry name" value="PKS_Beta-ketoAc_synthase_dom"/>
</dbReference>
<dbReference type="GO" id="GO:0031177">
    <property type="term" value="F:phosphopantetheine binding"/>
    <property type="evidence" value="ECO:0007669"/>
    <property type="project" value="InterPro"/>
</dbReference>
<dbReference type="PROSITE" id="PS00606">
    <property type="entry name" value="KS3_1"/>
    <property type="match status" value="1"/>
</dbReference>
<keyword evidence="3" id="KW-0808">Transferase</keyword>
<evidence type="ECO:0000256" key="4">
    <source>
        <dbReference type="ARBA" id="ARBA00023268"/>
    </source>
</evidence>
<feature type="compositionally biased region" description="Acidic residues" evidence="6">
    <location>
        <begin position="1757"/>
        <end position="1769"/>
    </location>
</feature>
<dbReference type="InterPro" id="IPR042104">
    <property type="entry name" value="PKS_dehydratase_sf"/>
</dbReference>
<organism evidence="10 11">
    <name type="scientific">Diplogelasinospora grovesii</name>
    <dbReference type="NCBI Taxonomy" id="303347"/>
    <lineage>
        <taxon>Eukaryota</taxon>
        <taxon>Fungi</taxon>
        <taxon>Dikarya</taxon>
        <taxon>Ascomycota</taxon>
        <taxon>Pezizomycotina</taxon>
        <taxon>Sordariomycetes</taxon>
        <taxon>Sordariomycetidae</taxon>
        <taxon>Sordariales</taxon>
        <taxon>Diplogelasinosporaceae</taxon>
        <taxon>Diplogelasinospora</taxon>
    </lineage>
</organism>
<dbReference type="Pfam" id="PF02801">
    <property type="entry name" value="Ketoacyl-synt_C"/>
    <property type="match status" value="1"/>
</dbReference>
<dbReference type="PROSITE" id="PS50075">
    <property type="entry name" value="CARRIER"/>
    <property type="match status" value="2"/>
</dbReference>
<dbReference type="Pfam" id="PF16073">
    <property type="entry name" value="SAT"/>
    <property type="match status" value="1"/>
</dbReference>
<accession>A0AAN6NCH9</accession>
<dbReference type="InterPro" id="IPR001031">
    <property type="entry name" value="Thioesterase"/>
</dbReference>
<dbReference type="SMART" id="SM00823">
    <property type="entry name" value="PKS_PP"/>
    <property type="match status" value="2"/>
</dbReference>
<dbReference type="Gene3D" id="3.40.366.10">
    <property type="entry name" value="Malonyl-Coenzyme A Acyl Carrier Protein, domain 2"/>
    <property type="match status" value="2"/>
</dbReference>
<keyword evidence="11" id="KW-1185">Reference proteome</keyword>
<dbReference type="SMART" id="SM00825">
    <property type="entry name" value="PKS_KS"/>
    <property type="match status" value="1"/>
</dbReference>
<dbReference type="Pfam" id="PF22621">
    <property type="entry name" value="CurL-like_PKS_C"/>
    <property type="match status" value="1"/>
</dbReference>
<name>A0AAN6NCH9_9PEZI</name>
<evidence type="ECO:0000313" key="10">
    <source>
        <dbReference type="EMBL" id="KAK3941232.1"/>
    </source>
</evidence>
<keyword evidence="4" id="KW-0511">Multifunctional enzyme</keyword>
<feature type="domain" description="Carrier" evidence="7">
    <location>
        <begin position="1794"/>
        <end position="1871"/>
    </location>
</feature>
<proteinExistence type="predicted"/>
<evidence type="ECO:0000256" key="3">
    <source>
        <dbReference type="ARBA" id="ARBA00022679"/>
    </source>
</evidence>
<feature type="region of interest" description="C-terminal hotdog fold" evidence="5">
    <location>
        <begin position="1458"/>
        <end position="1606"/>
    </location>
</feature>
<dbReference type="SMART" id="SM00827">
    <property type="entry name" value="PKS_AT"/>
    <property type="match status" value="1"/>
</dbReference>
<sequence length="2185" mass="237976">MADKLAFLLFGDQSLDTHGFLAEFFAQPKQGLLAKAFLEQAGHALRKEVERSTRLERSRLPVFRTLQQLNERYYAQKLKHPGIDGALLCITQLAHYIDHAEKNYEDVTQHGRTLLVGLCSGLFAASAIASTPSLSALVPVGVQVVLMAFRTGSYVHALAERLSPSFEQSESWTYVFPSLKDDEATSALEDFHTKNSTPQASRAYVSATSASSIAISGPPATLKALVSSGCFSAKPTSIPVYGPYHASHLHSSADIETILRLNDDDVTDALFGTKPRSSIMSCTSGTWFPTDDTKTLLKSVVSEILNDALMFNKVLDGCLERAREAEEKSCLILPLGPTQNASTLANLLRAQTDLEVTLRKPPAVSPERIQSTIGNHGSSGRCKLAIVGMAGRFPDAASHEKLWELLGKGLDVHRTVPADRFPVETHYDPTGKQINTSHTPYGCWIENPGFFDPRFFNMSPREAFQTDPMQRMALTTAYEALEMSGYVPNRTPSTRLDRIGTFYGQTSDDWREINAAQEVDTYFITGGVRAFGPGRINYHFGFSGPSLNIDTACSSSAAAMQVACTALWARDCDTAVVGGLSCMTNPDIFSGLSRGQFLSKKGPCATFDNEADGYCRGDSCASVIVKRLEDAEADNDRILAVVLGTATNHSADAISITHPHGPTQSTLSSQILDEAGVDPLDVDYVEMHGTGTQAGDGTEMVSVTNVFAPAHRKRPADRPLFLGTVKANVGHGEAASGVTALCKVLMMLQKNAIPPHVGIKQGSVINKTFPKDLSDRNVNIAFHMTPFRRKDGRPRRVFINNFSAAGGNTGLLLEDAPQRMPTRADPRTRHIITLTGKSKAAMIRNAERLVEWMRQNPDTALSDVAYSTTARKIQHYWRMNVAASDLAEAQTAIADRLKENFVPVLPEQPKVAFMFTGQGSHYPGLGKEFYAHYSVFRQNIDEFDRIAQIHGFPSFLPLIDGSEPDMSKLSPVVVQLGLCCFEMALARLWAAWGITPAVVLGHSLGEYAALNVAGVLSASDTIYLVGTRARLLVEKCTEGTHAMLATQGSVATVMEALGEKGQGVNVACINGPRETVLSGEASQIAEIAQHLAGAGFKCTQLRVPFAFHSAQVETILDDFEKLARAVQFNAPKIPIISPLLGKLVEEEPVDASYLRRHAREAVDFLGGLVSAQQSGTIDEKTVWLEVGPHPVCAGMVKAAFGVATIAVPTLRRNESCYKTLTASLCTLHTAGLNVDFNEYHRDFVADSLRLLDLPSYSFDEKNYWLQYTGDWCLTKNRVGTAAPKAIEPAKPKLSTTTVQKIIREEVKGDIAIVEIESDLCQEQLRNAVSGHLVNGAPLCPSSLYGDMAMTVCDYAYKLLRPKTEKIGCNVAHMEVPKTLIFDDTAKSHILRLTVTANAKLGHADLVFHTGEGAKRTDHAVCKVYYNNVEDWQNEFDRVAYLIKSRVDALKQAEQQGQASKIGRGLAYKLFAALVDYNRRYQGMEEVILDSATCEATAKIRFQTSESDGTFHFSPYHIDSLCHISGFIINGTDAVDSREQVFISHGWGSMRFTEIPSPAKEYRSYIRMQPLKGSKMMAGDAYVFDGDRIIGIAGDIKFQSIPRKVLNMLLPPRGVYAAASGAPARPAPKAAAPAVKAAPQKKKEETVTPSNIGKVNQKLSGKTKTVVSEVMDILAKEVGCSHDELADNIAFTDLGVDSLMSLTVSGRIREDMDLDIHSHAFVDYPTIGAFKGYLAQHEKAGSDAQRKESIVSSSSDGDTSEDDESPEMESDSNVTTPLEESEVGSMKGETTAATGGNEELQDIIRNTIAAEMALEVDEILAAPDLANLGMDSLMSLSILGTLREKTGLTIPSDLFVTNPSLKDVERALGIADAPKPRPQQPAKQPKQAPAPAAPKHPRIGLEEPCPPKPPRPTAILDAYPHRKASSYLLSGSHRTATKHLFMIPDGSGSATSYTEIADVGGEWAVWGLFSPFMRTPHEYNCGVYGMAAKFIEEMKRRQPVGPYSVAGWSAGGVIAYEIVNQLTKGGESVEHLVIIDAPCPVTIEPLPQGLHAWFASIGLLGDGDDKSGGKGEKKIPEWLLPHFAASVTALSNYDAEPIPKDKCPKVMAIWCEDGVCKLPTDPRPEPYPKGHALFLLDNRSDFGPNRWDEYLDPDKMEFRHMPGNHFSMMHDDLAKTLGGFLKEALL</sequence>
<dbReference type="Gene3D" id="3.40.50.1820">
    <property type="entry name" value="alpha/beta hydrolase"/>
    <property type="match status" value="1"/>
</dbReference>
<evidence type="ECO:0000259" key="7">
    <source>
        <dbReference type="PROSITE" id="PS50075"/>
    </source>
</evidence>
<dbReference type="FunFam" id="1.10.1200.10:FF:000011">
    <property type="entry name" value="Sterigmatocystin biosynthesis polyketide synthase"/>
    <property type="match status" value="1"/>
</dbReference>
<keyword evidence="1" id="KW-0596">Phosphopantetheine</keyword>
<dbReference type="InterPro" id="IPR016035">
    <property type="entry name" value="Acyl_Trfase/lysoPLipase"/>
</dbReference>
<feature type="compositionally biased region" description="Low complexity" evidence="6">
    <location>
        <begin position="1879"/>
        <end position="1889"/>
    </location>
</feature>
<dbReference type="PANTHER" id="PTHR43775">
    <property type="entry name" value="FATTY ACID SYNTHASE"/>
    <property type="match status" value="1"/>
</dbReference>
<evidence type="ECO:0000259" key="9">
    <source>
        <dbReference type="PROSITE" id="PS52019"/>
    </source>
</evidence>
<dbReference type="GO" id="GO:0044550">
    <property type="term" value="P:secondary metabolite biosynthetic process"/>
    <property type="evidence" value="ECO:0007669"/>
    <property type="project" value="TreeGrafter"/>
</dbReference>
<dbReference type="FunFam" id="3.10.129.110:FF:000001">
    <property type="entry name" value="Sterigmatocystin biosynthesis polyketide synthase"/>
    <property type="match status" value="1"/>
</dbReference>
<dbReference type="InterPro" id="IPR032088">
    <property type="entry name" value="SAT"/>
</dbReference>
<dbReference type="Proteomes" id="UP001303473">
    <property type="component" value="Unassembled WGS sequence"/>
</dbReference>
<feature type="domain" description="PKS/mFAS DH" evidence="9">
    <location>
        <begin position="1299"/>
        <end position="1606"/>
    </location>
</feature>
<dbReference type="SUPFAM" id="SSF55048">
    <property type="entry name" value="Probable ACP-binding domain of malonyl-CoA ACP transacylase"/>
    <property type="match status" value="1"/>
</dbReference>
<dbReference type="SUPFAM" id="SSF53901">
    <property type="entry name" value="Thiolase-like"/>
    <property type="match status" value="1"/>
</dbReference>
<dbReference type="InterPro" id="IPR014043">
    <property type="entry name" value="Acyl_transferase_dom"/>
</dbReference>
<feature type="active site" description="Proton acceptor; for dehydratase activity" evidence="5">
    <location>
        <position position="1331"/>
    </location>
</feature>
<dbReference type="Pfam" id="PF14765">
    <property type="entry name" value="PS-DH"/>
    <property type="match status" value="1"/>
</dbReference>
<evidence type="ECO:0000256" key="1">
    <source>
        <dbReference type="ARBA" id="ARBA00022450"/>
    </source>
</evidence>
<dbReference type="FunFam" id="3.40.366.10:FF:000002">
    <property type="entry name" value="Probable polyketide synthase 2"/>
    <property type="match status" value="1"/>
</dbReference>
<comment type="caution">
    <text evidence="10">The sequence shown here is derived from an EMBL/GenBank/DDBJ whole genome shotgun (WGS) entry which is preliminary data.</text>
</comment>
<dbReference type="Pfam" id="PF00109">
    <property type="entry name" value="ketoacyl-synt"/>
    <property type="match status" value="1"/>
</dbReference>
<evidence type="ECO:0000256" key="2">
    <source>
        <dbReference type="ARBA" id="ARBA00022553"/>
    </source>
</evidence>
<dbReference type="InterPro" id="IPR018201">
    <property type="entry name" value="Ketoacyl_synth_AS"/>
</dbReference>
<dbReference type="InterPro" id="IPR001227">
    <property type="entry name" value="Ac_transferase_dom_sf"/>
</dbReference>
<feature type="region of interest" description="N-terminal hotdog fold" evidence="5">
    <location>
        <begin position="1299"/>
        <end position="1430"/>
    </location>
</feature>
<dbReference type="InterPro" id="IPR030918">
    <property type="entry name" value="PT_fungal_PKS"/>
</dbReference>
<dbReference type="InterPro" id="IPR049900">
    <property type="entry name" value="PKS_mFAS_DH"/>
</dbReference>
<dbReference type="GO" id="GO:0004312">
    <property type="term" value="F:fatty acid synthase activity"/>
    <property type="evidence" value="ECO:0007669"/>
    <property type="project" value="TreeGrafter"/>
</dbReference>
<dbReference type="CDD" id="cd00833">
    <property type="entry name" value="PKS"/>
    <property type="match status" value="1"/>
</dbReference>
<dbReference type="SUPFAM" id="SSF53474">
    <property type="entry name" value="alpha/beta-Hydrolases"/>
    <property type="match status" value="1"/>
</dbReference>
<dbReference type="PROSITE" id="PS52019">
    <property type="entry name" value="PKS_MFAS_DH"/>
    <property type="match status" value="1"/>
</dbReference>
<dbReference type="InterPro" id="IPR036736">
    <property type="entry name" value="ACP-like_sf"/>
</dbReference>
<dbReference type="PANTHER" id="PTHR43775:SF37">
    <property type="entry name" value="SI:DKEY-61P9.11"/>
    <property type="match status" value="1"/>
</dbReference>
<dbReference type="Pfam" id="PF00698">
    <property type="entry name" value="Acyl_transf_1"/>
    <property type="match status" value="1"/>
</dbReference>
<feature type="region of interest" description="Disordered" evidence="6">
    <location>
        <begin position="1871"/>
        <end position="1914"/>
    </location>
</feature>
<dbReference type="InterPro" id="IPR016039">
    <property type="entry name" value="Thiolase-like"/>
</dbReference>
<evidence type="ECO:0000259" key="8">
    <source>
        <dbReference type="PROSITE" id="PS52004"/>
    </source>
</evidence>
<dbReference type="Pfam" id="PF00975">
    <property type="entry name" value="Thioesterase"/>
    <property type="match status" value="1"/>
</dbReference>
<feature type="domain" description="Ketosynthase family 3 (KS3)" evidence="8">
    <location>
        <begin position="381"/>
        <end position="815"/>
    </location>
</feature>
<dbReference type="InterPro" id="IPR020806">
    <property type="entry name" value="PKS_PP-bd"/>
</dbReference>
<dbReference type="InterPro" id="IPR014030">
    <property type="entry name" value="Ketoacyl_synth_N"/>
</dbReference>
<feature type="region of interest" description="Disordered" evidence="6">
    <location>
        <begin position="1740"/>
        <end position="1797"/>
    </location>
</feature>
<evidence type="ECO:0008006" key="12">
    <source>
        <dbReference type="Google" id="ProtNLM"/>
    </source>
</evidence>
<feature type="active site" description="Proton donor; for dehydratase activity" evidence="5">
    <location>
        <position position="1518"/>
    </location>
</feature>
<dbReference type="InterPro" id="IPR049551">
    <property type="entry name" value="PKS_DH_C"/>
</dbReference>
<dbReference type="InterPro" id="IPR029058">
    <property type="entry name" value="AB_hydrolase_fold"/>
</dbReference>
<dbReference type="Gene3D" id="1.10.1200.10">
    <property type="entry name" value="ACP-like"/>
    <property type="match status" value="2"/>
</dbReference>
<dbReference type="GO" id="GO:0004315">
    <property type="term" value="F:3-oxoacyl-[acyl-carrier-protein] synthase activity"/>
    <property type="evidence" value="ECO:0007669"/>
    <property type="project" value="InterPro"/>
</dbReference>
<dbReference type="InterPro" id="IPR009081">
    <property type="entry name" value="PP-bd_ACP"/>
</dbReference>
<keyword evidence="2" id="KW-0597">Phosphoprotein</keyword>
<evidence type="ECO:0000256" key="6">
    <source>
        <dbReference type="SAM" id="MobiDB-lite"/>
    </source>
</evidence>
<evidence type="ECO:0000313" key="11">
    <source>
        <dbReference type="Proteomes" id="UP001303473"/>
    </source>
</evidence>